<evidence type="ECO:0000256" key="5">
    <source>
        <dbReference type="PROSITE-ProRule" id="PRU00047"/>
    </source>
</evidence>
<feature type="region of interest" description="Disordered" evidence="6">
    <location>
        <begin position="180"/>
        <end position="199"/>
    </location>
</feature>
<name>A0A0L0FRN9_9EUKA</name>
<dbReference type="GO" id="GO:0005730">
    <property type="term" value="C:nucleolus"/>
    <property type="evidence" value="ECO:0007669"/>
    <property type="project" value="TreeGrafter"/>
</dbReference>
<organism evidence="8 9">
    <name type="scientific">Sphaeroforma arctica JP610</name>
    <dbReference type="NCBI Taxonomy" id="667725"/>
    <lineage>
        <taxon>Eukaryota</taxon>
        <taxon>Ichthyosporea</taxon>
        <taxon>Ichthyophonida</taxon>
        <taxon>Sphaeroforma</taxon>
    </lineage>
</organism>
<feature type="compositionally biased region" description="Basic residues" evidence="6">
    <location>
        <begin position="1"/>
        <end position="12"/>
    </location>
</feature>
<feature type="domain" description="CCHC-type" evidence="7">
    <location>
        <begin position="51"/>
        <end position="66"/>
    </location>
</feature>
<dbReference type="SUPFAM" id="SSF57756">
    <property type="entry name" value="Retrovirus zinc finger-like domains"/>
    <property type="match status" value="2"/>
</dbReference>
<keyword evidence="9" id="KW-1185">Reference proteome</keyword>
<dbReference type="GeneID" id="25908870"/>
<dbReference type="InterPro" id="IPR036875">
    <property type="entry name" value="Znf_CCHC_sf"/>
</dbReference>
<keyword evidence="2" id="KW-0677">Repeat</keyword>
<evidence type="ECO:0000313" key="9">
    <source>
        <dbReference type="Proteomes" id="UP000054560"/>
    </source>
</evidence>
<reference evidence="8 9" key="1">
    <citation type="submission" date="2011-02" db="EMBL/GenBank/DDBJ databases">
        <title>The Genome Sequence of Sphaeroforma arctica JP610.</title>
        <authorList>
            <consortium name="The Broad Institute Genome Sequencing Platform"/>
            <person name="Russ C."/>
            <person name="Cuomo C."/>
            <person name="Young S.K."/>
            <person name="Zeng Q."/>
            <person name="Gargeya S."/>
            <person name="Alvarado L."/>
            <person name="Berlin A."/>
            <person name="Chapman S.B."/>
            <person name="Chen Z."/>
            <person name="Freedman E."/>
            <person name="Gellesch M."/>
            <person name="Goldberg J."/>
            <person name="Griggs A."/>
            <person name="Gujja S."/>
            <person name="Heilman E."/>
            <person name="Heiman D."/>
            <person name="Howarth C."/>
            <person name="Mehta T."/>
            <person name="Neiman D."/>
            <person name="Pearson M."/>
            <person name="Roberts A."/>
            <person name="Saif S."/>
            <person name="Shea T."/>
            <person name="Shenoy N."/>
            <person name="Sisk P."/>
            <person name="Stolte C."/>
            <person name="Sykes S."/>
            <person name="White J."/>
            <person name="Yandava C."/>
            <person name="Burger G."/>
            <person name="Gray M.W."/>
            <person name="Holland P.W.H."/>
            <person name="King N."/>
            <person name="Lang F.B.F."/>
            <person name="Roger A.J."/>
            <person name="Ruiz-Trillo I."/>
            <person name="Haas B."/>
            <person name="Nusbaum C."/>
            <person name="Birren B."/>
        </authorList>
    </citation>
    <scope>NUCLEOTIDE SEQUENCE [LARGE SCALE GENOMIC DNA]</scope>
    <source>
        <strain evidence="8 9">JP610</strain>
    </source>
</reference>
<accession>A0A0L0FRN9</accession>
<dbReference type="FunFam" id="4.10.60.10:FF:000091">
    <property type="entry name" value="Zinc finger CCHC-type-containing 9"/>
    <property type="match status" value="1"/>
</dbReference>
<keyword evidence="4" id="KW-0862">Zinc</keyword>
<evidence type="ECO:0000256" key="1">
    <source>
        <dbReference type="ARBA" id="ARBA00022723"/>
    </source>
</evidence>
<dbReference type="STRING" id="667725.A0A0L0FRN9"/>
<dbReference type="PROSITE" id="PS50158">
    <property type="entry name" value="ZF_CCHC"/>
    <property type="match status" value="2"/>
</dbReference>
<evidence type="ECO:0000256" key="4">
    <source>
        <dbReference type="ARBA" id="ARBA00022833"/>
    </source>
</evidence>
<evidence type="ECO:0000256" key="3">
    <source>
        <dbReference type="ARBA" id="ARBA00022771"/>
    </source>
</evidence>
<dbReference type="SMART" id="SM00343">
    <property type="entry name" value="ZnF_C2HC"/>
    <property type="match status" value="4"/>
</dbReference>
<dbReference type="AlphaFoldDB" id="A0A0L0FRN9"/>
<dbReference type="OrthoDB" id="3863715at2759"/>
<dbReference type="InterPro" id="IPR001878">
    <property type="entry name" value="Znf_CCHC"/>
</dbReference>
<protein>
    <recommendedName>
        <fullName evidence="7">CCHC-type domain-containing protein</fullName>
    </recommendedName>
</protein>
<feature type="domain" description="CCHC-type" evidence="7">
    <location>
        <begin position="104"/>
        <end position="119"/>
    </location>
</feature>
<dbReference type="Gene3D" id="4.10.60.10">
    <property type="entry name" value="Zinc finger, CCHC-type"/>
    <property type="match status" value="2"/>
</dbReference>
<dbReference type="GO" id="GO:0008270">
    <property type="term" value="F:zinc ion binding"/>
    <property type="evidence" value="ECO:0007669"/>
    <property type="project" value="UniProtKB-KW"/>
</dbReference>
<gene>
    <name evidence="8" type="ORF">SARC_08366</name>
</gene>
<dbReference type="EMBL" id="KQ242343">
    <property type="protein sequence ID" value="KNC79231.1"/>
    <property type="molecule type" value="Genomic_DNA"/>
</dbReference>
<feature type="compositionally biased region" description="Basic and acidic residues" evidence="6">
    <location>
        <begin position="30"/>
        <end position="40"/>
    </location>
</feature>
<evidence type="ECO:0000256" key="6">
    <source>
        <dbReference type="SAM" id="MobiDB-lite"/>
    </source>
</evidence>
<evidence type="ECO:0000313" key="8">
    <source>
        <dbReference type="EMBL" id="KNC79231.1"/>
    </source>
</evidence>
<dbReference type="eggNOG" id="KOG4400">
    <property type="taxonomic scope" value="Eukaryota"/>
</dbReference>
<proteinExistence type="predicted"/>
<sequence length="214" mass="23943">MTRFARYGHKKVSNATPWSALKGGQQPEKNMTKAERDNMRRRERRQKGKPCYNCRGMGHASAKCPEKVEGGQVLCYRCGSNEHNIHACKKKMQQGEAEFPFAVCYICKQKGHLTRACPDNPKGLYPNGGGCKTCQSVEHLSQNCPEKNKIRSRNNIQISTIDVNAAGDDDDTHEAFMGKKSNENAFDDSEAEEEAVPAPILTKKPKKKVKVVKM</sequence>
<dbReference type="GO" id="GO:0003676">
    <property type="term" value="F:nucleic acid binding"/>
    <property type="evidence" value="ECO:0007669"/>
    <property type="project" value="InterPro"/>
</dbReference>
<keyword evidence="1" id="KW-0479">Metal-binding</keyword>
<dbReference type="RefSeq" id="XP_014153133.1">
    <property type="nucleotide sequence ID" value="XM_014297658.1"/>
</dbReference>
<dbReference type="Pfam" id="PF00098">
    <property type="entry name" value="zf-CCHC"/>
    <property type="match status" value="2"/>
</dbReference>
<dbReference type="InterPro" id="IPR042246">
    <property type="entry name" value="ZCCHC9"/>
</dbReference>
<dbReference type="PANTHER" id="PTHR46242">
    <property type="entry name" value="ZINC FINGER CCHC DOMAIN-CONTAINING PROTEIN 9 ZCCHC9"/>
    <property type="match status" value="1"/>
</dbReference>
<evidence type="ECO:0000256" key="2">
    <source>
        <dbReference type="ARBA" id="ARBA00022737"/>
    </source>
</evidence>
<evidence type="ECO:0000259" key="7">
    <source>
        <dbReference type="PROSITE" id="PS50158"/>
    </source>
</evidence>
<dbReference type="PANTHER" id="PTHR46242:SF1">
    <property type="entry name" value="ZINC FINGER CCHC DOMAIN-CONTAINING PROTEIN 9"/>
    <property type="match status" value="1"/>
</dbReference>
<dbReference type="Proteomes" id="UP000054560">
    <property type="component" value="Unassembled WGS sequence"/>
</dbReference>
<keyword evidence="3 5" id="KW-0863">Zinc-finger</keyword>
<feature type="compositionally biased region" description="Acidic residues" evidence="6">
    <location>
        <begin position="185"/>
        <end position="195"/>
    </location>
</feature>
<feature type="region of interest" description="Disordered" evidence="6">
    <location>
        <begin position="1"/>
        <end position="44"/>
    </location>
</feature>